<accession>A0A150G5W5</accession>
<organism evidence="4 5">
    <name type="scientific">Gonium pectorale</name>
    <name type="common">Green alga</name>
    <dbReference type="NCBI Taxonomy" id="33097"/>
    <lineage>
        <taxon>Eukaryota</taxon>
        <taxon>Viridiplantae</taxon>
        <taxon>Chlorophyta</taxon>
        <taxon>core chlorophytes</taxon>
        <taxon>Chlorophyceae</taxon>
        <taxon>CS clade</taxon>
        <taxon>Chlamydomonadales</taxon>
        <taxon>Volvocaceae</taxon>
        <taxon>Gonium</taxon>
    </lineage>
</organism>
<feature type="transmembrane region" description="Helical" evidence="2">
    <location>
        <begin position="6"/>
        <end position="29"/>
    </location>
</feature>
<evidence type="ECO:0000256" key="1">
    <source>
        <dbReference type="SAM" id="MobiDB-lite"/>
    </source>
</evidence>
<feature type="domain" description="CSC1/OSCA1-like N-terminal transmembrane" evidence="3">
    <location>
        <begin position="8"/>
        <end position="119"/>
    </location>
</feature>
<dbReference type="EMBL" id="LSYV01000057">
    <property type="protein sequence ID" value="KXZ45242.1"/>
    <property type="molecule type" value="Genomic_DNA"/>
</dbReference>
<feature type="transmembrane region" description="Helical" evidence="2">
    <location>
        <begin position="93"/>
        <end position="113"/>
    </location>
</feature>
<keyword evidence="2" id="KW-0472">Membrane</keyword>
<dbReference type="AlphaFoldDB" id="A0A150G5W5"/>
<feature type="compositionally biased region" description="Pro residues" evidence="1">
    <location>
        <begin position="200"/>
        <end position="213"/>
    </location>
</feature>
<feature type="compositionally biased region" description="Low complexity" evidence="1">
    <location>
        <begin position="214"/>
        <end position="243"/>
    </location>
</feature>
<proteinExistence type="predicted"/>
<feature type="region of interest" description="Disordered" evidence="1">
    <location>
        <begin position="379"/>
        <end position="400"/>
    </location>
</feature>
<dbReference type="PROSITE" id="PS51257">
    <property type="entry name" value="PROKAR_LIPOPROTEIN"/>
    <property type="match status" value="1"/>
</dbReference>
<dbReference type="GO" id="GO:0005886">
    <property type="term" value="C:plasma membrane"/>
    <property type="evidence" value="ECO:0007669"/>
    <property type="project" value="TreeGrafter"/>
</dbReference>
<evidence type="ECO:0000259" key="3">
    <source>
        <dbReference type="Pfam" id="PF13967"/>
    </source>
</evidence>
<name>A0A150G5W5_GONPE</name>
<dbReference type="PANTHER" id="PTHR13018">
    <property type="entry name" value="PROBABLE MEMBRANE PROTEIN DUF221-RELATED"/>
    <property type="match status" value="1"/>
</dbReference>
<dbReference type="PANTHER" id="PTHR13018:SF5">
    <property type="entry name" value="RE44586P"/>
    <property type="match status" value="1"/>
</dbReference>
<sequence length="400" mass="40793">MPLDLRALGISAGVNAAIGAACLGALTLLRAACGPTRRFYAPKRYSRSLPASARLPRLRWWAWMWQTARLPGERLLVVAGTDGAQYMKALNMALHLFLLLSVWCVGVVLPVNMSGSEVATLMAGQDPGPTADSAAAIAARAASEASRAAAEAAIIPTSADTTATTAAGTTPLSASSVSFPTRSPSASRPSPHLNLAVDYPLPPTPSTPSPPPSNASGANANAGKRAATAASGEVEGEAASASPPGTPGAGSHYVFSDLDRLSLANIAPGSRLMWVHLLSVYVLTAVTLAVLWSHSRGAVALRLMHVTRAAPGGSSHTVMLRDIPGLEYGTRQAALRRWLAGAVLLRCLPRRARSGLEAAVQSTLGGATSGINAASALAGSPGRKAGMADARAQSAAPTPG</sequence>
<comment type="caution">
    <text evidence="4">The sequence shown here is derived from an EMBL/GenBank/DDBJ whole genome shotgun (WGS) entry which is preliminary data.</text>
</comment>
<feature type="transmembrane region" description="Helical" evidence="2">
    <location>
        <begin position="272"/>
        <end position="292"/>
    </location>
</feature>
<keyword evidence="5" id="KW-1185">Reference proteome</keyword>
<evidence type="ECO:0000313" key="4">
    <source>
        <dbReference type="EMBL" id="KXZ45242.1"/>
    </source>
</evidence>
<dbReference type="GO" id="GO:0005227">
    <property type="term" value="F:calcium-activated cation channel activity"/>
    <property type="evidence" value="ECO:0007669"/>
    <property type="project" value="InterPro"/>
</dbReference>
<evidence type="ECO:0000313" key="5">
    <source>
        <dbReference type="Proteomes" id="UP000075714"/>
    </source>
</evidence>
<reference evidence="5" key="1">
    <citation type="journal article" date="2016" name="Nat. Commun.">
        <title>The Gonium pectorale genome demonstrates co-option of cell cycle regulation during the evolution of multicellularity.</title>
        <authorList>
            <person name="Hanschen E.R."/>
            <person name="Marriage T.N."/>
            <person name="Ferris P.J."/>
            <person name="Hamaji T."/>
            <person name="Toyoda A."/>
            <person name="Fujiyama A."/>
            <person name="Neme R."/>
            <person name="Noguchi H."/>
            <person name="Minakuchi Y."/>
            <person name="Suzuki M."/>
            <person name="Kawai-Toyooka H."/>
            <person name="Smith D.R."/>
            <person name="Sparks H."/>
            <person name="Anderson J."/>
            <person name="Bakaric R."/>
            <person name="Luria V."/>
            <person name="Karger A."/>
            <person name="Kirschner M.W."/>
            <person name="Durand P.M."/>
            <person name="Michod R.E."/>
            <person name="Nozaki H."/>
            <person name="Olson B.J."/>
        </authorList>
    </citation>
    <scope>NUCLEOTIDE SEQUENCE [LARGE SCALE GENOMIC DNA]</scope>
    <source>
        <strain evidence="5">NIES-2863</strain>
    </source>
</reference>
<keyword evidence="2" id="KW-0812">Transmembrane</keyword>
<feature type="region of interest" description="Disordered" evidence="1">
    <location>
        <begin position="161"/>
        <end position="248"/>
    </location>
</feature>
<keyword evidence="2" id="KW-1133">Transmembrane helix</keyword>
<evidence type="ECO:0000256" key="2">
    <source>
        <dbReference type="SAM" id="Phobius"/>
    </source>
</evidence>
<feature type="compositionally biased region" description="Low complexity" evidence="1">
    <location>
        <begin position="161"/>
        <end position="191"/>
    </location>
</feature>
<gene>
    <name evidence="4" type="ORF">GPECTOR_56g338</name>
</gene>
<protein>
    <recommendedName>
        <fullName evidence="3">CSC1/OSCA1-like N-terminal transmembrane domain-containing protein</fullName>
    </recommendedName>
</protein>
<dbReference type="Pfam" id="PF13967">
    <property type="entry name" value="RSN1_TM"/>
    <property type="match status" value="1"/>
</dbReference>
<dbReference type="InterPro" id="IPR045122">
    <property type="entry name" value="Csc1-like"/>
</dbReference>
<dbReference type="Proteomes" id="UP000075714">
    <property type="component" value="Unassembled WGS sequence"/>
</dbReference>
<dbReference type="InterPro" id="IPR032880">
    <property type="entry name" value="CSC1/OSCA1-like_N"/>
</dbReference>